<feature type="region of interest" description="Disordered" evidence="1">
    <location>
        <begin position="69"/>
        <end position="92"/>
    </location>
</feature>
<dbReference type="PATRIC" id="fig|178901.13.peg.3326"/>
<gene>
    <name evidence="2" type="ORF">AD933_03125</name>
</gene>
<dbReference type="EMBL" id="LHZF01000136">
    <property type="protein sequence ID" value="KXV18483.1"/>
    <property type="molecule type" value="Genomic_DNA"/>
</dbReference>
<reference evidence="2 3" key="1">
    <citation type="submission" date="2015-06" db="EMBL/GenBank/DDBJ databases">
        <title>Improved classification and identification of acetic acid bacteria using matrix-assisted laser desorption/ionization time-of-flight mass spectrometry; Gluconobacter nephelii and Gluconobacter uchimurae are later heterotypic synonyms of Gluconobacter japonicus and Gluconobacter oxydans, respectively.</title>
        <authorList>
            <person name="Li L."/>
            <person name="Cleenwerck I."/>
            <person name="De Vuyst L."/>
            <person name="Vandamme P."/>
        </authorList>
    </citation>
    <scope>NUCLEOTIDE SEQUENCE [LARGE SCALE GENOMIC DNA]</scope>
    <source>
        <strain evidence="2 3">LMG 1552</strain>
    </source>
</reference>
<dbReference type="Proteomes" id="UP000075526">
    <property type="component" value="Unassembled WGS sequence"/>
</dbReference>
<comment type="caution">
    <text evidence="2">The sequence shown here is derived from an EMBL/GenBank/DDBJ whole genome shotgun (WGS) entry which is preliminary data.</text>
</comment>
<protein>
    <submittedName>
        <fullName evidence="2">Uncharacterized protein</fullName>
    </submittedName>
</protein>
<dbReference type="AlphaFoldDB" id="A0A149RVV4"/>
<proteinExistence type="predicted"/>
<evidence type="ECO:0000313" key="2">
    <source>
        <dbReference type="EMBL" id="KXV18483.1"/>
    </source>
</evidence>
<feature type="compositionally biased region" description="Basic and acidic residues" evidence="1">
    <location>
        <begin position="70"/>
        <end position="81"/>
    </location>
</feature>
<evidence type="ECO:0000313" key="3">
    <source>
        <dbReference type="Proteomes" id="UP000075526"/>
    </source>
</evidence>
<feature type="region of interest" description="Disordered" evidence="1">
    <location>
        <begin position="1"/>
        <end position="22"/>
    </location>
</feature>
<organism evidence="2 3">
    <name type="scientific">Acetobacter malorum</name>
    <dbReference type="NCBI Taxonomy" id="178901"/>
    <lineage>
        <taxon>Bacteria</taxon>
        <taxon>Pseudomonadati</taxon>
        <taxon>Pseudomonadota</taxon>
        <taxon>Alphaproteobacteria</taxon>
        <taxon>Acetobacterales</taxon>
        <taxon>Acetobacteraceae</taxon>
        <taxon>Acetobacter</taxon>
    </lineage>
</organism>
<dbReference type="RefSeq" id="WP_061507573.1">
    <property type="nucleotide sequence ID" value="NZ_LHZF01000136.1"/>
</dbReference>
<accession>A0A149RVV4</accession>
<evidence type="ECO:0000256" key="1">
    <source>
        <dbReference type="SAM" id="MobiDB-lite"/>
    </source>
</evidence>
<name>A0A149RVV4_9PROT</name>
<sequence>MSALTMIETSPRGLVTEDRRENPEITKLKENLRRQTFLAELKANPAKALASANLHCSEAELHRLKSLFESGERDPSSERAHASVSVSIGVSR</sequence>